<dbReference type="Proteomes" id="UP000252586">
    <property type="component" value="Unassembled WGS sequence"/>
</dbReference>
<evidence type="ECO:0000256" key="3">
    <source>
        <dbReference type="RuleBase" id="RU000363"/>
    </source>
</evidence>
<dbReference type="Gene3D" id="3.40.50.720">
    <property type="entry name" value="NAD(P)-binding Rossmann-like Domain"/>
    <property type="match status" value="1"/>
</dbReference>
<dbReference type="EMBL" id="QNRE01000002">
    <property type="protein sequence ID" value="RBO94138.1"/>
    <property type="molecule type" value="Genomic_DNA"/>
</dbReference>
<dbReference type="OrthoDB" id="5178125at2"/>
<evidence type="ECO:0000256" key="1">
    <source>
        <dbReference type="ARBA" id="ARBA00006484"/>
    </source>
</evidence>
<dbReference type="InterPro" id="IPR036291">
    <property type="entry name" value="NAD(P)-bd_dom_sf"/>
</dbReference>
<keyword evidence="6" id="KW-1185">Reference proteome</keyword>
<dbReference type="AlphaFoldDB" id="A0A366DY72"/>
<keyword evidence="2" id="KW-0560">Oxidoreductase</keyword>
<dbReference type="PRINTS" id="PR00080">
    <property type="entry name" value="SDRFAMILY"/>
</dbReference>
<evidence type="ECO:0000256" key="2">
    <source>
        <dbReference type="ARBA" id="ARBA00023002"/>
    </source>
</evidence>
<sequence>MRIKGTRVLITGATGGIGHAITRAVAARGGQPVVTGRRVDALEALAAETGAVAIAADLADRDGVAKLLAEVGQVDVVVANAALPASGLLTDFTVEQIDRTLDVNLRAPILTARLLAEPLAAQGRGHLVFLSSIAGKVASPGASLYNATKFGVRGFAQALRQDLAPAGVGVSTVFPGFVRDAGMFADAGVAAPPGVGTSSPEDVAAAVVRAVERDLGEVDVASPQMRVAARFAGVAPGLTARIQRWAGAGALSAKLADGQRAKR</sequence>
<accession>A0A366DY72</accession>
<dbReference type="PRINTS" id="PR00081">
    <property type="entry name" value="GDHRDH"/>
</dbReference>
<dbReference type="SMART" id="SM00822">
    <property type="entry name" value="PKS_KR"/>
    <property type="match status" value="1"/>
</dbReference>
<dbReference type="InterPro" id="IPR020904">
    <property type="entry name" value="Sc_DH/Rdtase_CS"/>
</dbReference>
<dbReference type="InterPro" id="IPR002347">
    <property type="entry name" value="SDR_fam"/>
</dbReference>
<dbReference type="InterPro" id="IPR057326">
    <property type="entry name" value="KR_dom"/>
</dbReference>
<dbReference type="SUPFAM" id="SSF51735">
    <property type="entry name" value="NAD(P)-binding Rossmann-fold domains"/>
    <property type="match status" value="1"/>
</dbReference>
<protein>
    <submittedName>
        <fullName evidence="5">Short-subunit dehydrogenase</fullName>
    </submittedName>
</protein>
<dbReference type="PROSITE" id="PS00061">
    <property type="entry name" value="ADH_SHORT"/>
    <property type="match status" value="1"/>
</dbReference>
<dbReference type="GO" id="GO:0016491">
    <property type="term" value="F:oxidoreductase activity"/>
    <property type="evidence" value="ECO:0007669"/>
    <property type="project" value="UniProtKB-KW"/>
</dbReference>
<dbReference type="Pfam" id="PF00106">
    <property type="entry name" value="adh_short"/>
    <property type="match status" value="1"/>
</dbReference>
<dbReference type="PANTHER" id="PTHR44196">
    <property type="entry name" value="DEHYDROGENASE/REDUCTASE SDR FAMILY MEMBER 7B"/>
    <property type="match status" value="1"/>
</dbReference>
<name>A0A366DY72_9NOCA</name>
<proteinExistence type="inferred from homology"/>
<evidence type="ECO:0000313" key="5">
    <source>
        <dbReference type="EMBL" id="RBO94138.1"/>
    </source>
</evidence>
<comment type="similarity">
    <text evidence="1 3">Belongs to the short-chain dehydrogenases/reductases (SDR) family.</text>
</comment>
<comment type="caution">
    <text evidence="5">The sequence shown here is derived from an EMBL/GenBank/DDBJ whole genome shotgun (WGS) entry which is preliminary data.</text>
</comment>
<dbReference type="RefSeq" id="WP_067501312.1">
    <property type="nucleotide sequence ID" value="NZ_QNRE01000002.1"/>
</dbReference>
<feature type="domain" description="Ketoreductase" evidence="4">
    <location>
        <begin position="6"/>
        <end position="181"/>
    </location>
</feature>
<evidence type="ECO:0000259" key="4">
    <source>
        <dbReference type="SMART" id="SM00822"/>
    </source>
</evidence>
<evidence type="ECO:0000313" key="6">
    <source>
        <dbReference type="Proteomes" id="UP000252586"/>
    </source>
</evidence>
<dbReference type="STRING" id="1210090.GCA_001613185_00063"/>
<gene>
    <name evidence="5" type="ORF">DFR74_102560</name>
</gene>
<dbReference type="PANTHER" id="PTHR44196:SF1">
    <property type="entry name" value="DEHYDROGENASE_REDUCTASE SDR FAMILY MEMBER 7B"/>
    <property type="match status" value="1"/>
</dbReference>
<reference evidence="5 6" key="1">
    <citation type="submission" date="2018-06" db="EMBL/GenBank/DDBJ databases">
        <title>Genomic Encyclopedia of Type Strains, Phase IV (KMG-IV): sequencing the most valuable type-strain genomes for metagenomic binning, comparative biology and taxonomic classification.</title>
        <authorList>
            <person name="Goeker M."/>
        </authorList>
    </citation>
    <scope>NUCLEOTIDE SEQUENCE [LARGE SCALE GENOMIC DNA]</scope>
    <source>
        <strain evidence="5 6">DSM 44599</strain>
    </source>
</reference>
<dbReference type="GO" id="GO:0016020">
    <property type="term" value="C:membrane"/>
    <property type="evidence" value="ECO:0007669"/>
    <property type="project" value="TreeGrafter"/>
</dbReference>
<organism evidence="5 6">
    <name type="scientific">Nocardia puris</name>
    <dbReference type="NCBI Taxonomy" id="208602"/>
    <lineage>
        <taxon>Bacteria</taxon>
        <taxon>Bacillati</taxon>
        <taxon>Actinomycetota</taxon>
        <taxon>Actinomycetes</taxon>
        <taxon>Mycobacteriales</taxon>
        <taxon>Nocardiaceae</taxon>
        <taxon>Nocardia</taxon>
    </lineage>
</organism>